<protein>
    <recommendedName>
        <fullName evidence="5">SlyB protein</fullName>
    </recommendedName>
</protein>
<evidence type="ECO:0000256" key="2">
    <source>
        <dbReference type="SAM" id="SignalP"/>
    </source>
</evidence>
<organism evidence="3 4">
    <name type="scientific">Pinibacter aurantiacus</name>
    <dbReference type="NCBI Taxonomy" id="2851599"/>
    <lineage>
        <taxon>Bacteria</taxon>
        <taxon>Pseudomonadati</taxon>
        <taxon>Bacteroidota</taxon>
        <taxon>Chitinophagia</taxon>
        <taxon>Chitinophagales</taxon>
        <taxon>Chitinophagaceae</taxon>
        <taxon>Pinibacter</taxon>
    </lineage>
</organism>
<dbReference type="EMBL" id="JAHSPG010000001">
    <property type="protein sequence ID" value="MBV4355834.1"/>
    <property type="molecule type" value="Genomic_DNA"/>
</dbReference>
<feature type="region of interest" description="Disordered" evidence="1">
    <location>
        <begin position="48"/>
        <end position="115"/>
    </location>
</feature>
<feature type="compositionally biased region" description="Basic and acidic residues" evidence="1">
    <location>
        <begin position="99"/>
        <end position="110"/>
    </location>
</feature>
<dbReference type="Proteomes" id="UP000812270">
    <property type="component" value="Unassembled WGS sequence"/>
</dbReference>
<feature type="chain" id="PRO_5039392998" description="SlyB protein" evidence="2">
    <location>
        <begin position="24"/>
        <end position="144"/>
    </location>
</feature>
<evidence type="ECO:0008006" key="5">
    <source>
        <dbReference type="Google" id="ProtNLM"/>
    </source>
</evidence>
<feature type="compositionally biased region" description="Low complexity" evidence="1">
    <location>
        <begin position="54"/>
        <end position="70"/>
    </location>
</feature>
<keyword evidence="2" id="KW-0732">Signal</keyword>
<keyword evidence="4" id="KW-1185">Reference proteome</keyword>
<dbReference type="RefSeq" id="WP_217789380.1">
    <property type="nucleotide sequence ID" value="NZ_JAHSPG010000001.1"/>
</dbReference>
<evidence type="ECO:0000313" key="3">
    <source>
        <dbReference type="EMBL" id="MBV4355834.1"/>
    </source>
</evidence>
<evidence type="ECO:0000313" key="4">
    <source>
        <dbReference type="Proteomes" id="UP000812270"/>
    </source>
</evidence>
<feature type="signal peptide" evidence="2">
    <location>
        <begin position="1"/>
        <end position="23"/>
    </location>
</feature>
<name>A0A9E2W2I5_9BACT</name>
<gene>
    <name evidence="3" type="ORF">KTO63_01655</name>
</gene>
<dbReference type="AlphaFoldDB" id="A0A9E2W2I5"/>
<comment type="caution">
    <text evidence="3">The sequence shown here is derived from an EMBL/GenBank/DDBJ whole genome shotgun (WGS) entry which is preliminary data.</text>
</comment>
<reference evidence="3" key="1">
    <citation type="submission" date="2021-06" db="EMBL/GenBank/DDBJ databases">
        <authorList>
            <person name="Huq M.A."/>
        </authorList>
    </citation>
    <scope>NUCLEOTIDE SEQUENCE</scope>
    <source>
        <strain evidence="3">MAH-26</strain>
    </source>
</reference>
<sequence>MTKKLLLTFIGLLFICVSISAQKANTDSLSLVSKISEDQLKLGKLQNQVEQKTQNKQDASQQAQKSADANSTAAGKLSDHPEDKKLARSADNKAGSAKSDSKNARKESSSLDKLNVDIQDLKNKIAANQVKLDKYVKPEVRIEP</sequence>
<evidence type="ECO:0000256" key="1">
    <source>
        <dbReference type="SAM" id="MobiDB-lite"/>
    </source>
</evidence>
<proteinExistence type="predicted"/>
<accession>A0A9E2W2I5</accession>
<feature type="compositionally biased region" description="Basic and acidic residues" evidence="1">
    <location>
        <begin position="77"/>
        <end position="91"/>
    </location>
</feature>